<evidence type="ECO:0000313" key="2">
    <source>
        <dbReference type="EMBL" id="KIW25585.1"/>
    </source>
</evidence>
<dbReference type="EMBL" id="KN847044">
    <property type="protein sequence ID" value="KIW25585.1"/>
    <property type="molecule type" value="Genomic_DNA"/>
</dbReference>
<feature type="region of interest" description="Disordered" evidence="1">
    <location>
        <begin position="97"/>
        <end position="132"/>
    </location>
</feature>
<organism evidence="2 3">
    <name type="scientific">Cladophialophora immunda</name>
    <dbReference type="NCBI Taxonomy" id="569365"/>
    <lineage>
        <taxon>Eukaryota</taxon>
        <taxon>Fungi</taxon>
        <taxon>Dikarya</taxon>
        <taxon>Ascomycota</taxon>
        <taxon>Pezizomycotina</taxon>
        <taxon>Eurotiomycetes</taxon>
        <taxon>Chaetothyriomycetidae</taxon>
        <taxon>Chaetothyriales</taxon>
        <taxon>Herpotrichiellaceae</taxon>
        <taxon>Cladophialophora</taxon>
    </lineage>
</organism>
<reference evidence="2 3" key="1">
    <citation type="submission" date="2015-01" db="EMBL/GenBank/DDBJ databases">
        <title>The Genome Sequence of Cladophialophora immunda CBS83496.</title>
        <authorList>
            <consortium name="The Broad Institute Genomics Platform"/>
            <person name="Cuomo C."/>
            <person name="de Hoog S."/>
            <person name="Gorbushina A."/>
            <person name="Stielow B."/>
            <person name="Teixiera M."/>
            <person name="Abouelleil A."/>
            <person name="Chapman S.B."/>
            <person name="Priest M."/>
            <person name="Young S.K."/>
            <person name="Wortman J."/>
            <person name="Nusbaum C."/>
            <person name="Birren B."/>
        </authorList>
    </citation>
    <scope>NUCLEOTIDE SEQUENCE [LARGE SCALE GENOMIC DNA]</scope>
    <source>
        <strain evidence="2 3">CBS 83496</strain>
    </source>
</reference>
<dbReference type="AlphaFoldDB" id="A0A0D2C556"/>
<name>A0A0D2C556_9EURO</name>
<evidence type="ECO:0000256" key="1">
    <source>
        <dbReference type="SAM" id="MobiDB-lite"/>
    </source>
</evidence>
<evidence type="ECO:0000313" key="3">
    <source>
        <dbReference type="Proteomes" id="UP000054466"/>
    </source>
</evidence>
<feature type="compositionally biased region" description="Acidic residues" evidence="1">
    <location>
        <begin position="109"/>
        <end position="124"/>
    </location>
</feature>
<dbReference type="Proteomes" id="UP000054466">
    <property type="component" value="Unassembled WGS sequence"/>
</dbReference>
<accession>A0A0D2C556</accession>
<dbReference type="GeneID" id="27347945"/>
<dbReference type="VEuPathDB" id="FungiDB:PV07_08751"/>
<proteinExistence type="predicted"/>
<feature type="compositionally biased region" description="Basic and acidic residues" evidence="1">
    <location>
        <begin position="7"/>
        <end position="32"/>
    </location>
</feature>
<dbReference type="RefSeq" id="XP_016245801.1">
    <property type="nucleotide sequence ID" value="XM_016395945.1"/>
</dbReference>
<gene>
    <name evidence="2" type="ORF">PV07_08751</name>
</gene>
<feature type="compositionally biased region" description="Basic and acidic residues" evidence="1">
    <location>
        <begin position="97"/>
        <end position="108"/>
    </location>
</feature>
<sequence length="132" mass="14601">MTGSTLEIREDPSTKSCQDDHPPSRGDTDNHESLEGFVVGLGECGTGDEVSYQYYDEIQSGELELRERLFRPSPSPMRLRFALPAAGVYHLDHIVDDTEDDMKASKADTEDDSDADACSEDDEDVSKNDRGP</sequence>
<dbReference type="HOGENOM" id="CLU_1916856_0_0_1"/>
<keyword evidence="3" id="KW-1185">Reference proteome</keyword>
<protein>
    <submittedName>
        <fullName evidence="2">Uncharacterized protein</fullName>
    </submittedName>
</protein>
<feature type="region of interest" description="Disordered" evidence="1">
    <location>
        <begin position="1"/>
        <end position="32"/>
    </location>
</feature>